<organism evidence="1 2">
    <name type="scientific">Cardiocondyla obscurior</name>
    <dbReference type="NCBI Taxonomy" id="286306"/>
    <lineage>
        <taxon>Eukaryota</taxon>
        <taxon>Metazoa</taxon>
        <taxon>Ecdysozoa</taxon>
        <taxon>Arthropoda</taxon>
        <taxon>Hexapoda</taxon>
        <taxon>Insecta</taxon>
        <taxon>Pterygota</taxon>
        <taxon>Neoptera</taxon>
        <taxon>Endopterygota</taxon>
        <taxon>Hymenoptera</taxon>
        <taxon>Apocrita</taxon>
        <taxon>Aculeata</taxon>
        <taxon>Formicoidea</taxon>
        <taxon>Formicidae</taxon>
        <taxon>Myrmicinae</taxon>
        <taxon>Cardiocondyla</taxon>
    </lineage>
</organism>
<proteinExistence type="predicted"/>
<evidence type="ECO:0008006" key="3">
    <source>
        <dbReference type="Google" id="ProtNLM"/>
    </source>
</evidence>
<dbReference type="AlphaFoldDB" id="A0AAW2G2Q2"/>
<protein>
    <recommendedName>
        <fullName evidence="3">Secreted protein</fullName>
    </recommendedName>
</protein>
<gene>
    <name evidence="1" type="ORF">PUN28_006976</name>
</gene>
<accession>A0AAW2G2Q2</accession>
<evidence type="ECO:0000313" key="2">
    <source>
        <dbReference type="Proteomes" id="UP001430953"/>
    </source>
</evidence>
<dbReference type="Proteomes" id="UP001430953">
    <property type="component" value="Unassembled WGS sequence"/>
</dbReference>
<sequence>MKLHWSSTELVLHTLVSLYLEIRRKTFTILLFRPPAALRRSSTSTPFGSRIKYSIVSSHVFCVNTDRTLITRSHDSR</sequence>
<name>A0AAW2G2Q2_9HYME</name>
<evidence type="ECO:0000313" key="1">
    <source>
        <dbReference type="EMBL" id="KAL0121865.1"/>
    </source>
</evidence>
<comment type="caution">
    <text evidence="1">The sequence shown here is derived from an EMBL/GenBank/DDBJ whole genome shotgun (WGS) entry which is preliminary data.</text>
</comment>
<keyword evidence="2" id="KW-1185">Reference proteome</keyword>
<dbReference type="EMBL" id="JADYXP020000006">
    <property type="protein sequence ID" value="KAL0121865.1"/>
    <property type="molecule type" value="Genomic_DNA"/>
</dbReference>
<reference evidence="1 2" key="1">
    <citation type="submission" date="2023-03" db="EMBL/GenBank/DDBJ databases">
        <title>High recombination rates correlate with genetic variation in Cardiocondyla obscurior ants.</title>
        <authorList>
            <person name="Errbii M."/>
        </authorList>
    </citation>
    <scope>NUCLEOTIDE SEQUENCE [LARGE SCALE GENOMIC DNA]</scope>
    <source>
        <strain evidence="1">Alpha-2009</strain>
        <tissue evidence="1">Whole body</tissue>
    </source>
</reference>